<dbReference type="SUPFAM" id="SSF90123">
    <property type="entry name" value="ABC transporter transmembrane region"/>
    <property type="match status" value="1"/>
</dbReference>
<dbReference type="GO" id="GO:0005524">
    <property type="term" value="F:ATP binding"/>
    <property type="evidence" value="ECO:0007669"/>
    <property type="project" value="UniProtKB-KW"/>
</dbReference>
<comment type="subcellular location">
    <subcellularLocation>
        <location evidence="1">Cell membrane</location>
        <topology evidence="1">Multi-pass membrane protein</topology>
    </subcellularLocation>
</comment>
<dbReference type="RefSeq" id="WP_160592944.1">
    <property type="nucleotide sequence ID" value="NZ_CP047895.1"/>
</dbReference>
<dbReference type="CDD" id="cd07346">
    <property type="entry name" value="ABC_6TM_exporters"/>
    <property type="match status" value="1"/>
</dbReference>
<feature type="domain" description="ABC transporter" evidence="8">
    <location>
        <begin position="328"/>
        <end position="515"/>
    </location>
</feature>
<dbReference type="Proteomes" id="UP000464468">
    <property type="component" value="Chromosome"/>
</dbReference>
<dbReference type="KEGG" id="schy:GVO57_09515"/>
<dbReference type="InterPro" id="IPR027417">
    <property type="entry name" value="P-loop_NTPase"/>
</dbReference>
<sequence>MTMRNFVGLLGDQRGHYLLVMLCAALVTGSEAVLHPLLMKAIFDAVSVRESFAHFVWLGLGYLALGVGINILNYGVSLWKLRVDNRIVARVSDRLLRAYFSRDYGTLMREGSGYYVARIRSDVRDGLVPMLATVRAMAVSATTVVLLIAVLLYLSWQAFAILMVIIPVSTAVSLLVSRRIRRLTEVERDSEAAVVDILTRAVGAFKIVRGFGLVPRTIASFAHGLGSALDSAYRKSRLVWLLQRGSDLTMVVSDVCSIFVGAYLVFRDQLSLGSFIAFMNAFWRAATTVIDIFSKLAEIHGYGATIDRLAAFMAVPPAPRRHVTGAEVSAAGIGFSYDARPVLSGFSMDVAPGERALIIGRNGVGKTTLANILCGYLAPSTGALTLPERVSGITLPLSFPPMQVRDLPIDPELRALFGLEAAEILDAAPDRLSAGQQQKVALGLALSMDAQLYVLDEPLANLDTASCDLAMREICRRTEGRMLVMIMHNADDYLPMFDHVHVLGETPRQRVAQRV</sequence>
<dbReference type="Gene3D" id="1.20.1560.10">
    <property type="entry name" value="ABC transporter type 1, transmembrane domain"/>
    <property type="match status" value="1"/>
</dbReference>
<keyword evidence="11" id="KW-1185">Reference proteome</keyword>
<accession>A0A7Z2NX39</accession>
<keyword evidence="3" id="KW-0547">Nucleotide-binding</keyword>
<dbReference type="InterPro" id="IPR011527">
    <property type="entry name" value="ABC1_TM_dom"/>
</dbReference>
<keyword evidence="4 10" id="KW-0067">ATP-binding</keyword>
<evidence type="ECO:0000256" key="4">
    <source>
        <dbReference type="ARBA" id="ARBA00022840"/>
    </source>
</evidence>
<dbReference type="PROSITE" id="PS50893">
    <property type="entry name" value="ABC_TRANSPORTER_2"/>
    <property type="match status" value="1"/>
</dbReference>
<keyword evidence="2 7" id="KW-0812">Transmembrane</keyword>
<evidence type="ECO:0000256" key="1">
    <source>
        <dbReference type="ARBA" id="ARBA00004651"/>
    </source>
</evidence>
<feature type="transmembrane region" description="Helical" evidence="7">
    <location>
        <begin position="158"/>
        <end position="176"/>
    </location>
</feature>
<evidence type="ECO:0000256" key="6">
    <source>
        <dbReference type="ARBA" id="ARBA00023136"/>
    </source>
</evidence>
<evidence type="ECO:0000259" key="9">
    <source>
        <dbReference type="PROSITE" id="PS50929"/>
    </source>
</evidence>
<feature type="domain" description="ABC transmembrane type-1" evidence="9">
    <location>
        <begin position="19"/>
        <end position="301"/>
    </location>
</feature>
<dbReference type="EMBL" id="CP047895">
    <property type="protein sequence ID" value="QHL91014.1"/>
    <property type="molecule type" value="Genomic_DNA"/>
</dbReference>
<dbReference type="GO" id="GO:0015421">
    <property type="term" value="F:ABC-type oligopeptide transporter activity"/>
    <property type="evidence" value="ECO:0007669"/>
    <property type="project" value="TreeGrafter"/>
</dbReference>
<dbReference type="InterPro" id="IPR036640">
    <property type="entry name" value="ABC1_TM_sf"/>
</dbReference>
<reference evidence="10 11" key="1">
    <citation type="submission" date="2020-01" db="EMBL/GenBank/DDBJ databases">
        <title>Sphingomonas sp. C33 whole genome sequece.</title>
        <authorList>
            <person name="Park C."/>
        </authorList>
    </citation>
    <scope>NUCLEOTIDE SEQUENCE [LARGE SCALE GENOMIC DNA]</scope>
    <source>
        <strain evidence="10 11">C33</strain>
    </source>
</reference>
<evidence type="ECO:0000256" key="5">
    <source>
        <dbReference type="ARBA" id="ARBA00022989"/>
    </source>
</evidence>
<dbReference type="Pfam" id="PF00005">
    <property type="entry name" value="ABC_tran"/>
    <property type="match status" value="2"/>
</dbReference>
<feature type="transmembrane region" description="Helical" evidence="7">
    <location>
        <begin position="56"/>
        <end position="76"/>
    </location>
</feature>
<dbReference type="InterPro" id="IPR003593">
    <property type="entry name" value="AAA+_ATPase"/>
</dbReference>
<dbReference type="SMART" id="SM00382">
    <property type="entry name" value="AAA"/>
    <property type="match status" value="1"/>
</dbReference>
<keyword evidence="6 7" id="KW-0472">Membrane</keyword>
<organism evidence="10 11">
    <name type="scientific">Sphingomonas changnyeongensis</name>
    <dbReference type="NCBI Taxonomy" id="2698679"/>
    <lineage>
        <taxon>Bacteria</taxon>
        <taxon>Pseudomonadati</taxon>
        <taxon>Pseudomonadota</taxon>
        <taxon>Alphaproteobacteria</taxon>
        <taxon>Sphingomonadales</taxon>
        <taxon>Sphingomonadaceae</taxon>
        <taxon>Sphingomonas</taxon>
    </lineage>
</organism>
<dbReference type="PROSITE" id="PS00211">
    <property type="entry name" value="ABC_TRANSPORTER_1"/>
    <property type="match status" value="1"/>
</dbReference>
<dbReference type="Gene3D" id="3.40.50.300">
    <property type="entry name" value="P-loop containing nucleotide triphosphate hydrolases"/>
    <property type="match status" value="2"/>
</dbReference>
<keyword evidence="5 7" id="KW-1133">Transmembrane helix</keyword>
<dbReference type="GO" id="GO:0005886">
    <property type="term" value="C:plasma membrane"/>
    <property type="evidence" value="ECO:0007669"/>
    <property type="project" value="UniProtKB-SubCell"/>
</dbReference>
<dbReference type="PANTHER" id="PTHR43394:SF1">
    <property type="entry name" value="ATP-BINDING CASSETTE SUB-FAMILY B MEMBER 10, MITOCHONDRIAL"/>
    <property type="match status" value="1"/>
</dbReference>
<dbReference type="PANTHER" id="PTHR43394">
    <property type="entry name" value="ATP-DEPENDENT PERMEASE MDL1, MITOCHONDRIAL"/>
    <property type="match status" value="1"/>
</dbReference>
<gene>
    <name evidence="10" type="ORF">GVO57_09515</name>
</gene>
<evidence type="ECO:0000313" key="11">
    <source>
        <dbReference type="Proteomes" id="UP000464468"/>
    </source>
</evidence>
<dbReference type="SUPFAM" id="SSF52540">
    <property type="entry name" value="P-loop containing nucleoside triphosphate hydrolases"/>
    <property type="match status" value="1"/>
</dbReference>
<protein>
    <submittedName>
        <fullName evidence="10">ATP-binding cassette domain-containing protein</fullName>
    </submittedName>
</protein>
<evidence type="ECO:0000256" key="2">
    <source>
        <dbReference type="ARBA" id="ARBA00022692"/>
    </source>
</evidence>
<dbReference type="AlphaFoldDB" id="A0A7Z2NX39"/>
<feature type="transmembrane region" description="Helical" evidence="7">
    <location>
        <begin position="127"/>
        <end position="152"/>
    </location>
</feature>
<proteinExistence type="predicted"/>
<dbReference type="PROSITE" id="PS50929">
    <property type="entry name" value="ABC_TM1F"/>
    <property type="match status" value="1"/>
</dbReference>
<dbReference type="InterPro" id="IPR017871">
    <property type="entry name" value="ABC_transporter-like_CS"/>
</dbReference>
<name>A0A7Z2NX39_9SPHN</name>
<dbReference type="Pfam" id="PF00664">
    <property type="entry name" value="ABC_membrane"/>
    <property type="match status" value="1"/>
</dbReference>
<evidence type="ECO:0000259" key="8">
    <source>
        <dbReference type="PROSITE" id="PS50893"/>
    </source>
</evidence>
<dbReference type="InterPro" id="IPR039421">
    <property type="entry name" value="Type_1_exporter"/>
</dbReference>
<dbReference type="GO" id="GO:0016887">
    <property type="term" value="F:ATP hydrolysis activity"/>
    <property type="evidence" value="ECO:0007669"/>
    <property type="project" value="InterPro"/>
</dbReference>
<evidence type="ECO:0000256" key="7">
    <source>
        <dbReference type="SAM" id="Phobius"/>
    </source>
</evidence>
<evidence type="ECO:0000256" key="3">
    <source>
        <dbReference type="ARBA" id="ARBA00022741"/>
    </source>
</evidence>
<evidence type="ECO:0000313" key="10">
    <source>
        <dbReference type="EMBL" id="QHL91014.1"/>
    </source>
</evidence>
<dbReference type="InterPro" id="IPR003439">
    <property type="entry name" value="ABC_transporter-like_ATP-bd"/>
</dbReference>